<evidence type="ECO:0000256" key="7">
    <source>
        <dbReference type="ARBA" id="ARBA00022989"/>
    </source>
</evidence>
<dbReference type="InterPro" id="IPR033479">
    <property type="entry name" value="dCache_1"/>
</dbReference>
<dbReference type="Pfam" id="PF06580">
    <property type="entry name" value="His_kinase"/>
    <property type="match status" value="1"/>
</dbReference>
<dbReference type="PROSITE" id="PS50885">
    <property type="entry name" value="HAMP"/>
    <property type="match status" value="1"/>
</dbReference>
<name>A0ABW0R2B0_9BACL</name>
<keyword evidence="13" id="KW-1185">Reference proteome</keyword>
<dbReference type="InterPro" id="IPR036890">
    <property type="entry name" value="HATPase_C_sf"/>
</dbReference>
<keyword evidence="6 12" id="KW-0418">Kinase</keyword>
<dbReference type="PANTHER" id="PTHR34220">
    <property type="entry name" value="SENSOR HISTIDINE KINASE YPDA"/>
    <property type="match status" value="1"/>
</dbReference>
<organism evidence="12 13">
    <name type="scientific">Cohnella yongneupensis</name>
    <dbReference type="NCBI Taxonomy" id="425006"/>
    <lineage>
        <taxon>Bacteria</taxon>
        <taxon>Bacillati</taxon>
        <taxon>Bacillota</taxon>
        <taxon>Bacilli</taxon>
        <taxon>Bacillales</taxon>
        <taxon>Paenibacillaceae</taxon>
        <taxon>Cohnella</taxon>
    </lineage>
</organism>
<feature type="transmembrane region" description="Helical" evidence="10">
    <location>
        <begin position="312"/>
        <end position="334"/>
    </location>
</feature>
<evidence type="ECO:0000256" key="4">
    <source>
        <dbReference type="ARBA" id="ARBA00022679"/>
    </source>
</evidence>
<evidence type="ECO:0000256" key="8">
    <source>
        <dbReference type="ARBA" id="ARBA00023136"/>
    </source>
</evidence>
<evidence type="ECO:0000259" key="11">
    <source>
        <dbReference type="PROSITE" id="PS50885"/>
    </source>
</evidence>
<dbReference type="EC" id="2.7.13.3" evidence="12"/>
<evidence type="ECO:0000256" key="9">
    <source>
        <dbReference type="SAM" id="Coils"/>
    </source>
</evidence>
<feature type="coiled-coil region" evidence="9">
    <location>
        <begin position="376"/>
        <end position="410"/>
    </location>
</feature>
<protein>
    <submittedName>
        <fullName evidence="12">Sensor histidine kinase</fullName>
        <ecNumber evidence="12">2.7.13.3</ecNumber>
    </submittedName>
</protein>
<proteinExistence type="predicted"/>
<dbReference type="SUPFAM" id="SSF55874">
    <property type="entry name" value="ATPase domain of HSP90 chaperone/DNA topoisomerase II/histidine kinase"/>
    <property type="match status" value="1"/>
</dbReference>
<keyword evidence="9" id="KW-0175">Coiled coil</keyword>
<keyword evidence="3" id="KW-0597">Phosphoprotein</keyword>
<dbReference type="InterPro" id="IPR050640">
    <property type="entry name" value="Bact_2-comp_sensor_kinase"/>
</dbReference>
<dbReference type="EMBL" id="JBHSNC010000031">
    <property type="protein sequence ID" value="MFC5529917.1"/>
    <property type="molecule type" value="Genomic_DNA"/>
</dbReference>
<keyword evidence="4 12" id="KW-0808">Transferase</keyword>
<comment type="caution">
    <text evidence="12">The sequence shown here is derived from an EMBL/GenBank/DDBJ whole genome shotgun (WGS) entry which is preliminary data.</text>
</comment>
<accession>A0ABW0R2B0</accession>
<evidence type="ECO:0000256" key="2">
    <source>
        <dbReference type="ARBA" id="ARBA00022475"/>
    </source>
</evidence>
<dbReference type="CDD" id="cd06225">
    <property type="entry name" value="HAMP"/>
    <property type="match status" value="1"/>
</dbReference>
<dbReference type="Pfam" id="PF02743">
    <property type="entry name" value="dCache_1"/>
    <property type="match status" value="1"/>
</dbReference>
<keyword evidence="8 10" id="KW-0472">Membrane</keyword>
<dbReference type="GO" id="GO:0004673">
    <property type="term" value="F:protein histidine kinase activity"/>
    <property type="evidence" value="ECO:0007669"/>
    <property type="project" value="UniProtKB-EC"/>
</dbReference>
<sequence>MSLSKRIFAAFLAFIIVPLFVLGSVSYLVFQNVTQEKYAEQTELTLKAIGRNINNMIKEANYFSDFWVTTEDSVETVEQSLDPEAAASSPDDVAGNETYEALLEKERLRQRVLLTYPGIQSVTLYRNDNRIVNVNFSKDIPITKADLESNPIYPEVLKKFGAPVWIGPNEDPVLNGANNLFTQIRVLLDVDTLTSKGILVTRFQMNELARIFSFYNSQGSSDRRYLIVGRDDKVVFDNQGTAQGQSIANFMGTRKGIDIRSNKKYQSKSLVFDGEKSLVSVQDLDLERLGVGDWKLVMVTSWSYLSGDMVIVLRWMVAITALTLVFALVFNLMFVRRTVGFIVRVVRAMRQVERGDLSTRVPVKGKDETSILARGFNSLVARVSELLEDVKQEQRRKRKAEMMLLQAQIKPHFLFNALESINILAVQNEGRKVSKMVQRLANIFRISIQQKEEINIEQELEHLTSYLEIQKYRFEELFEYEIDVPERLLANPILKLTLQPLVENSIQHGFEGIDYLGRIHVRAREEGRNIAIYVEDNGIGMTNERLVRLTEHGISSLEEMQEDSPETGERRGLGVGNVADRLRIHYGTGYGLLLCSAPGQGTVIKCIIPKVAGE</sequence>
<evidence type="ECO:0000256" key="10">
    <source>
        <dbReference type="SAM" id="Phobius"/>
    </source>
</evidence>
<evidence type="ECO:0000256" key="1">
    <source>
        <dbReference type="ARBA" id="ARBA00004651"/>
    </source>
</evidence>
<dbReference type="InterPro" id="IPR010559">
    <property type="entry name" value="Sig_transdc_His_kin_internal"/>
</dbReference>
<evidence type="ECO:0000256" key="3">
    <source>
        <dbReference type="ARBA" id="ARBA00022553"/>
    </source>
</evidence>
<feature type="transmembrane region" description="Helical" evidence="10">
    <location>
        <begin position="7"/>
        <end position="30"/>
    </location>
</feature>
<evidence type="ECO:0000256" key="6">
    <source>
        <dbReference type="ARBA" id="ARBA00022777"/>
    </source>
</evidence>
<dbReference type="Pfam" id="PF00672">
    <property type="entry name" value="HAMP"/>
    <property type="match status" value="1"/>
</dbReference>
<keyword evidence="5 10" id="KW-0812">Transmembrane</keyword>
<dbReference type="Pfam" id="PF02518">
    <property type="entry name" value="HATPase_c"/>
    <property type="match status" value="1"/>
</dbReference>
<dbReference type="InterPro" id="IPR003594">
    <property type="entry name" value="HATPase_dom"/>
</dbReference>
<dbReference type="RefSeq" id="WP_378111843.1">
    <property type="nucleotide sequence ID" value="NZ_JBHSNC010000031.1"/>
</dbReference>
<dbReference type="Proteomes" id="UP001596108">
    <property type="component" value="Unassembled WGS sequence"/>
</dbReference>
<dbReference type="PANTHER" id="PTHR34220:SF7">
    <property type="entry name" value="SENSOR HISTIDINE KINASE YPDA"/>
    <property type="match status" value="1"/>
</dbReference>
<dbReference type="SMART" id="SM00304">
    <property type="entry name" value="HAMP"/>
    <property type="match status" value="1"/>
</dbReference>
<evidence type="ECO:0000313" key="13">
    <source>
        <dbReference type="Proteomes" id="UP001596108"/>
    </source>
</evidence>
<dbReference type="Gene3D" id="6.10.340.10">
    <property type="match status" value="1"/>
</dbReference>
<dbReference type="Gene3D" id="3.30.565.10">
    <property type="entry name" value="Histidine kinase-like ATPase, C-terminal domain"/>
    <property type="match status" value="1"/>
</dbReference>
<evidence type="ECO:0000256" key="5">
    <source>
        <dbReference type="ARBA" id="ARBA00022692"/>
    </source>
</evidence>
<dbReference type="InterPro" id="IPR003660">
    <property type="entry name" value="HAMP_dom"/>
</dbReference>
<evidence type="ECO:0000313" key="12">
    <source>
        <dbReference type="EMBL" id="MFC5529917.1"/>
    </source>
</evidence>
<comment type="subcellular location">
    <subcellularLocation>
        <location evidence="1">Cell membrane</location>
        <topology evidence="1">Multi-pass membrane protein</topology>
    </subcellularLocation>
</comment>
<keyword evidence="2" id="KW-1003">Cell membrane</keyword>
<feature type="domain" description="HAMP" evidence="11">
    <location>
        <begin position="336"/>
        <end position="388"/>
    </location>
</feature>
<keyword evidence="7 10" id="KW-1133">Transmembrane helix</keyword>
<reference evidence="13" key="1">
    <citation type="journal article" date="2019" name="Int. J. Syst. Evol. Microbiol.">
        <title>The Global Catalogue of Microorganisms (GCM) 10K type strain sequencing project: providing services to taxonomists for standard genome sequencing and annotation.</title>
        <authorList>
            <consortium name="The Broad Institute Genomics Platform"/>
            <consortium name="The Broad Institute Genome Sequencing Center for Infectious Disease"/>
            <person name="Wu L."/>
            <person name="Ma J."/>
        </authorList>
    </citation>
    <scope>NUCLEOTIDE SEQUENCE [LARGE SCALE GENOMIC DNA]</scope>
    <source>
        <strain evidence="13">CGMCC 1.18578</strain>
    </source>
</reference>
<dbReference type="SUPFAM" id="SSF158472">
    <property type="entry name" value="HAMP domain-like"/>
    <property type="match status" value="1"/>
</dbReference>
<gene>
    <name evidence="12" type="ORF">ACFPQ4_10725</name>
</gene>